<protein>
    <submittedName>
        <fullName evidence="2">Uncharacterized protein</fullName>
    </submittedName>
</protein>
<evidence type="ECO:0000313" key="3">
    <source>
        <dbReference type="Proteomes" id="UP000006671"/>
    </source>
</evidence>
<gene>
    <name evidence="2" type="ORF">NAEGRDRAFT_63246</name>
</gene>
<feature type="chain" id="PRO_5003037783" evidence="1">
    <location>
        <begin position="27"/>
        <end position="338"/>
    </location>
</feature>
<keyword evidence="3" id="KW-1185">Reference proteome</keyword>
<dbReference type="VEuPathDB" id="AmoebaDB:NAEGRDRAFT_63246"/>
<dbReference type="RefSeq" id="XP_002681467.1">
    <property type="nucleotide sequence ID" value="XM_002681421.1"/>
</dbReference>
<dbReference type="OrthoDB" id="10390742at2759"/>
<dbReference type="OMA" id="EYFHEVT"/>
<evidence type="ECO:0000256" key="1">
    <source>
        <dbReference type="SAM" id="SignalP"/>
    </source>
</evidence>
<evidence type="ECO:0000313" key="2">
    <source>
        <dbReference type="EMBL" id="EFC48723.1"/>
    </source>
</evidence>
<dbReference type="EMBL" id="GG738850">
    <property type="protein sequence ID" value="EFC48723.1"/>
    <property type="molecule type" value="Genomic_DNA"/>
</dbReference>
<dbReference type="InParanoid" id="D2V367"/>
<dbReference type="Proteomes" id="UP000006671">
    <property type="component" value="Unassembled WGS sequence"/>
</dbReference>
<keyword evidence="1" id="KW-0732">Signal</keyword>
<feature type="signal peptide" evidence="1">
    <location>
        <begin position="1"/>
        <end position="26"/>
    </location>
</feature>
<dbReference type="KEGG" id="ngr:NAEGRDRAFT_63246"/>
<reference evidence="2 3" key="1">
    <citation type="journal article" date="2010" name="Cell">
        <title>The genome of Naegleria gruberi illuminates early eukaryotic versatility.</title>
        <authorList>
            <person name="Fritz-Laylin L.K."/>
            <person name="Prochnik S.E."/>
            <person name="Ginger M.L."/>
            <person name="Dacks J.B."/>
            <person name="Carpenter M.L."/>
            <person name="Field M.C."/>
            <person name="Kuo A."/>
            <person name="Paredez A."/>
            <person name="Chapman J."/>
            <person name="Pham J."/>
            <person name="Shu S."/>
            <person name="Neupane R."/>
            <person name="Cipriano M."/>
            <person name="Mancuso J."/>
            <person name="Tu H."/>
            <person name="Salamov A."/>
            <person name="Lindquist E."/>
            <person name="Shapiro H."/>
            <person name="Lucas S."/>
            <person name="Grigoriev I.V."/>
            <person name="Cande W.Z."/>
            <person name="Fulton C."/>
            <person name="Rokhsar D.S."/>
            <person name="Dawson S.C."/>
        </authorList>
    </citation>
    <scope>NUCLEOTIDE SEQUENCE [LARGE SCALE GENOMIC DNA]</scope>
    <source>
        <strain evidence="2 3">NEG-M</strain>
    </source>
</reference>
<name>D2V367_NAEGR</name>
<organism evidence="3">
    <name type="scientific">Naegleria gruberi</name>
    <name type="common">Amoeba</name>
    <dbReference type="NCBI Taxonomy" id="5762"/>
    <lineage>
        <taxon>Eukaryota</taxon>
        <taxon>Discoba</taxon>
        <taxon>Heterolobosea</taxon>
        <taxon>Tetramitia</taxon>
        <taxon>Eutetramitia</taxon>
        <taxon>Vahlkampfiidae</taxon>
        <taxon>Naegleria</taxon>
    </lineage>
</organism>
<dbReference type="AlphaFoldDB" id="D2V367"/>
<dbReference type="GeneID" id="8861567"/>
<proteinExistence type="predicted"/>
<accession>D2V367</accession>
<sequence length="338" mass="37508">MHTKHSLYFACILILLLSFVITFSKATSSSCRSPSDTSSSSSKRTTTLSAAHVEELLESELLSAHLTLSTEEELDEEDLEYFHEVTSEQVNTLRFGRRFRRAFRRLRRVVRRIGRAVGRVVKAAVKLVKKLTGVFRRRKAAQIIANSVQTFNGYTGPTKSKLESRRQFDGSSLSTVTGATQTLKSASKVAKSTKRKSKKAKKSILKKFGKRLGKRLANRLVSSMNKLLKKTKKTSTSSTSSSTSSKCVACRVDCMKEYSGIGALYTGCTSQYYYYGCQLVAPCLKTSTADDDEIEGMVGICAYRNGCKFKSEWRSVGTVDSVTNKLLKKIRASAVDPE</sequence>